<gene>
    <name evidence="2" type="ORF">EAX62_03510</name>
</gene>
<dbReference type="Gene3D" id="3.30.870.10">
    <property type="entry name" value="Endonuclease Chain A"/>
    <property type="match status" value="1"/>
</dbReference>
<dbReference type="RefSeq" id="WP_121900254.1">
    <property type="nucleotide sequence ID" value="NZ_REFW01000001.1"/>
</dbReference>
<keyword evidence="3" id="KW-1185">Reference proteome</keyword>
<reference evidence="2 3" key="1">
    <citation type="submission" date="2018-10" db="EMBL/GenBank/DDBJ databases">
        <title>Tessaracoccus antarcticuss sp. nov., isolated from sediment.</title>
        <authorList>
            <person name="Zhou L.Y."/>
            <person name="Du Z.J."/>
        </authorList>
    </citation>
    <scope>NUCLEOTIDE SEQUENCE [LARGE SCALE GENOMIC DNA]</scope>
    <source>
        <strain evidence="2 3">JDX10</strain>
    </source>
</reference>
<dbReference type="AlphaFoldDB" id="A0A3M0GWH7"/>
<evidence type="ECO:0000313" key="3">
    <source>
        <dbReference type="Proteomes" id="UP000275256"/>
    </source>
</evidence>
<evidence type="ECO:0000259" key="1">
    <source>
        <dbReference type="PROSITE" id="PS50035"/>
    </source>
</evidence>
<proteinExistence type="predicted"/>
<dbReference type="PROSITE" id="PS50035">
    <property type="entry name" value="PLD"/>
    <property type="match status" value="1"/>
</dbReference>
<dbReference type="Proteomes" id="UP000275256">
    <property type="component" value="Unassembled WGS sequence"/>
</dbReference>
<comment type="caution">
    <text evidence="2">The sequence shown here is derived from an EMBL/GenBank/DDBJ whole genome shotgun (WGS) entry which is preliminary data.</text>
</comment>
<sequence>MLAPDSRVVLLEQLRPPVGYQLEAAVATTFTLQLGAALVPPLAFASHEIRGGTDPLSVLESVRSASDRIDIYCQAGQIAVPKRASDLMAFLEPMVHPVRPPKAGFLFHPKIWFVHYTAKAQPDRYRLLCLTRNLVDSQAWDAAVVLDGVDGVDATEANLPLAAFLRNLPELAVNRSERRARRARDLAERATRVRWSNPDGVQGLRFHAMGVPGVADTTDFTGLRHLVISPFCDAAGVAHVTGGGRDAIVVSRAEAMDSLDPGWLSRLRLGGKDGSVFVLDPLAVPPGEQAAALGGAADPAAGTSGEAARELGELTGLHAKVIVIEKNWKAHLFIGSANATSAAFNGNVEFMVEMWGRALDLGYRTMMDPGLKKGQRNFRDLLQPYVTGETRVSEEDVELRRLRNLLRRLAAVPYRMTVQDGRSHYDLQLTSEGAVVLPEEHALAFGLLTRPGVAHTHAAETRVDAVFDEVPLADITPFVVLRLTGPDGTVADTVVHAPLVNDPEDRLDAVLARQVDTREKFLRFLALVLGLADSSALAAMAGDIATSGAGWEAGGGGHAGIFEIVVEAMADRPESIRELDRLVKRLGQTAEGRELFPEGFEELWTNVELALGQVRRQP</sequence>
<dbReference type="OrthoDB" id="369674at2"/>
<evidence type="ECO:0000313" key="2">
    <source>
        <dbReference type="EMBL" id="RMB61706.1"/>
    </source>
</evidence>
<dbReference type="InterPro" id="IPR059166">
    <property type="entry name" value="PLD-like_cat"/>
</dbReference>
<accession>A0A3M0GWH7</accession>
<name>A0A3M0GWH7_9ACTN</name>
<feature type="domain" description="PLD phosphodiesterase" evidence="1">
    <location>
        <begin position="313"/>
        <end position="343"/>
    </location>
</feature>
<dbReference type="EMBL" id="REFW01000001">
    <property type="protein sequence ID" value="RMB61706.1"/>
    <property type="molecule type" value="Genomic_DNA"/>
</dbReference>
<dbReference type="CDD" id="cd09176">
    <property type="entry name" value="PLDc_unchar6"/>
    <property type="match status" value="1"/>
</dbReference>
<dbReference type="GO" id="GO:0006793">
    <property type="term" value="P:phosphorus metabolic process"/>
    <property type="evidence" value="ECO:0007669"/>
    <property type="project" value="UniProtKB-ARBA"/>
</dbReference>
<dbReference type="SUPFAM" id="SSF56024">
    <property type="entry name" value="Phospholipase D/nuclease"/>
    <property type="match status" value="1"/>
</dbReference>
<organism evidence="2 3">
    <name type="scientific">Tessaracoccus antarcticus</name>
    <dbReference type="NCBI Taxonomy" id="2479848"/>
    <lineage>
        <taxon>Bacteria</taxon>
        <taxon>Bacillati</taxon>
        <taxon>Actinomycetota</taxon>
        <taxon>Actinomycetes</taxon>
        <taxon>Propionibacteriales</taxon>
        <taxon>Propionibacteriaceae</taxon>
        <taxon>Tessaracoccus</taxon>
    </lineage>
</organism>
<dbReference type="GO" id="GO:0003824">
    <property type="term" value="F:catalytic activity"/>
    <property type="evidence" value="ECO:0007669"/>
    <property type="project" value="InterPro"/>
</dbReference>
<dbReference type="InterPro" id="IPR001736">
    <property type="entry name" value="PLipase_D/transphosphatidylase"/>
</dbReference>
<protein>
    <recommendedName>
        <fullName evidence="1">PLD phosphodiesterase domain-containing protein</fullName>
    </recommendedName>
</protein>